<proteinExistence type="predicted"/>
<dbReference type="EMBL" id="MT145192">
    <property type="protein sequence ID" value="QJI04928.1"/>
    <property type="molecule type" value="Genomic_DNA"/>
</dbReference>
<dbReference type="EMBL" id="MT141545">
    <property type="protein sequence ID" value="QJA65845.1"/>
    <property type="molecule type" value="Genomic_DNA"/>
</dbReference>
<dbReference type="AlphaFoldDB" id="A0A6M3J9A4"/>
<protein>
    <submittedName>
        <fullName evidence="1">Uncharacterized protein</fullName>
    </submittedName>
</protein>
<evidence type="ECO:0000313" key="1">
    <source>
        <dbReference type="EMBL" id="QJA65845.1"/>
    </source>
</evidence>
<accession>A0A6M3J9A4</accession>
<gene>
    <name evidence="2" type="ORF">MM415A00125_0021</name>
    <name evidence="1" type="ORF">MM415B00372_0036</name>
</gene>
<reference evidence="1" key="1">
    <citation type="submission" date="2020-03" db="EMBL/GenBank/DDBJ databases">
        <title>The deep terrestrial virosphere.</title>
        <authorList>
            <person name="Holmfeldt K."/>
            <person name="Nilsson E."/>
            <person name="Simone D."/>
            <person name="Lopez-Fernandez M."/>
            <person name="Wu X."/>
            <person name="de Brujin I."/>
            <person name="Lundin D."/>
            <person name="Andersson A."/>
            <person name="Bertilsson S."/>
            <person name="Dopson M."/>
        </authorList>
    </citation>
    <scope>NUCLEOTIDE SEQUENCE</scope>
    <source>
        <strain evidence="2">MM415A00125</strain>
        <strain evidence="1">MM415B00372</strain>
    </source>
</reference>
<name>A0A6M3J9A4_9ZZZZ</name>
<organism evidence="1">
    <name type="scientific">viral metagenome</name>
    <dbReference type="NCBI Taxonomy" id="1070528"/>
    <lineage>
        <taxon>unclassified sequences</taxon>
        <taxon>metagenomes</taxon>
        <taxon>organismal metagenomes</taxon>
    </lineage>
</organism>
<sequence length="76" mass="8076">MSGYEIAVLVLMICLALAGGKIKALIKESHELLEVIDDALADNKISQAELSAIVKEAKDVGTAILSIGSLLVKRNR</sequence>
<evidence type="ECO:0000313" key="2">
    <source>
        <dbReference type="EMBL" id="QJI04928.1"/>
    </source>
</evidence>